<comment type="caution">
    <text evidence="9">The sequence shown here is derived from an EMBL/GenBank/DDBJ whole genome shotgun (WGS) entry which is preliminary data.</text>
</comment>
<dbReference type="Proteomes" id="UP000228781">
    <property type="component" value="Unassembled WGS sequence"/>
</dbReference>
<evidence type="ECO:0000313" key="9">
    <source>
        <dbReference type="EMBL" id="PJC22218.1"/>
    </source>
</evidence>
<reference evidence="10" key="1">
    <citation type="submission" date="2017-09" db="EMBL/GenBank/DDBJ databases">
        <title>Depth-based differentiation of microbial function through sediment-hosted aquifers and enrichment of novel symbionts in the deep terrestrial subsurface.</title>
        <authorList>
            <person name="Probst A.J."/>
            <person name="Ladd B."/>
            <person name="Jarett J.K."/>
            <person name="Geller-Mcgrath D.E."/>
            <person name="Sieber C.M.K."/>
            <person name="Emerson J.B."/>
            <person name="Anantharaman K."/>
            <person name="Thomas B.C."/>
            <person name="Malmstrom R."/>
            <person name="Stieglmeier M."/>
            <person name="Klingl A."/>
            <person name="Woyke T."/>
            <person name="Ryan C.M."/>
            <person name="Banfield J.F."/>
        </authorList>
    </citation>
    <scope>NUCLEOTIDE SEQUENCE [LARGE SCALE GENOMIC DNA]</scope>
</reference>
<feature type="region of interest" description="Disordered" evidence="8">
    <location>
        <begin position="1"/>
        <end position="77"/>
    </location>
</feature>
<evidence type="ECO:0000256" key="5">
    <source>
        <dbReference type="ARBA" id="ARBA00023274"/>
    </source>
</evidence>
<dbReference type="PANTHER" id="PTHR36427:SF3">
    <property type="entry name" value="LARGE RIBOSOMAL SUBUNIT PROTEIN UL1M"/>
    <property type="match status" value="1"/>
</dbReference>
<keyword evidence="5" id="KW-0687">Ribonucleoprotein</keyword>
<evidence type="ECO:0000256" key="2">
    <source>
        <dbReference type="ARBA" id="ARBA00022491"/>
    </source>
</evidence>
<dbReference type="GO" id="GO:0006417">
    <property type="term" value="P:regulation of translation"/>
    <property type="evidence" value="ECO:0007669"/>
    <property type="project" value="UniProtKB-KW"/>
</dbReference>
<evidence type="ECO:0000256" key="7">
    <source>
        <dbReference type="ARBA" id="ARBA00035452"/>
    </source>
</evidence>
<name>A0A2M8EI92_UNCKA</name>
<organism evidence="9 10">
    <name type="scientific">candidate division WWE3 bacterium CG_4_9_14_0_2_um_filter_48_10</name>
    <dbReference type="NCBI Taxonomy" id="1975078"/>
    <lineage>
        <taxon>Bacteria</taxon>
        <taxon>Katanobacteria</taxon>
    </lineage>
</organism>
<feature type="non-terminal residue" evidence="9">
    <location>
        <position position="164"/>
    </location>
</feature>
<keyword evidence="2" id="KW-0678">Repressor</keyword>
<gene>
    <name evidence="9" type="ORF">CO059_02710</name>
</gene>
<keyword evidence="3" id="KW-0810">Translation regulation</keyword>
<proteinExistence type="inferred from homology"/>
<dbReference type="CDD" id="cd00403">
    <property type="entry name" value="Ribosomal_L1"/>
    <property type="match status" value="1"/>
</dbReference>
<sequence>MGGRRIKKVISGKTKEAEEPVKKSAITEIGRGKESRKKLSPASGTKSAFGGKGRGKRYQAAKAKVAAGGEPRQGREAGRVYPLPEAVKLVKESSYANFDATVEAHINLGLEADKTEQQIRTLVTLPHGTGKGVKVLVFAKGKEAKAALDAGADEIGDEATIEKI</sequence>
<feature type="compositionally biased region" description="Basic and acidic residues" evidence="8">
    <location>
        <begin position="13"/>
        <end position="22"/>
    </location>
</feature>
<dbReference type="InterPro" id="IPR028364">
    <property type="entry name" value="Ribosomal_uL1/biogenesis"/>
</dbReference>
<evidence type="ECO:0000256" key="4">
    <source>
        <dbReference type="ARBA" id="ARBA00022980"/>
    </source>
</evidence>
<dbReference type="SUPFAM" id="SSF56808">
    <property type="entry name" value="Ribosomal protein L1"/>
    <property type="match status" value="1"/>
</dbReference>
<dbReference type="EMBL" id="PFSK01000040">
    <property type="protein sequence ID" value="PJC22218.1"/>
    <property type="molecule type" value="Genomic_DNA"/>
</dbReference>
<dbReference type="GO" id="GO:0005840">
    <property type="term" value="C:ribosome"/>
    <property type="evidence" value="ECO:0007669"/>
    <property type="project" value="UniProtKB-KW"/>
</dbReference>
<comment type="similarity">
    <text evidence="1">Belongs to the universal ribosomal protein uL1 family.</text>
</comment>
<feature type="compositionally biased region" description="Basic residues" evidence="8">
    <location>
        <begin position="1"/>
        <end position="10"/>
    </location>
</feature>
<dbReference type="AlphaFoldDB" id="A0A2M8EI92"/>
<accession>A0A2M8EI92</accession>
<keyword evidence="4" id="KW-0689">Ribosomal protein</keyword>
<dbReference type="Pfam" id="PF00687">
    <property type="entry name" value="Ribosomal_L1"/>
    <property type="match status" value="1"/>
</dbReference>
<dbReference type="GO" id="GO:1990904">
    <property type="term" value="C:ribonucleoprotein complex"/>
    <property type="evidence" value="ECO:0007669"/>
    <property type="project" value="UniProtKB-KW"/>
</dbReference>
<protein>
    <recommendedName>
        <fullName evidence="6">Large ribosomal subunit protein uL1</fullName>
    </recommendedName>
    <alternativeName>
        <fullName evidence="7">50S ribosomal protein L1</fullName>
    </alternativeName>
</protein>
<dbReference type="InterPro" id="IPR023674">
    <property type="entry name" value="Ribosomal_uL1-like"/>
</dbReference>
<dbReference type="Gene3D" id="3.30.190.20">
    <property type="match status" value="1"/>
</dbReference>
<evidence type="ECO:0000256" key="1">
    <source>
        <dbReference type="ARBA" id="ARBA00010531"/>
    </source>
</evidence>
<evidence type="ECO:0000313" key="10">
    <source>
        <dbReference type="Proteomes" id="UP000228781"/>
    </source>
</evidence>
<evidence type="ECO:0000256" key="6">
    <source>
        <dbReference type="ARBA" id="ARBA00035241"/>
    </source>
</evidence>
<evidence type="ECO:0000256" key="8">
    <source>
        <dbReference type="SAM" id="MobiDB-lite"/>
    </source>
</evidence>
<dbReference type="PANTHER" id="PTHR36427">
    <property type="entry name" value="54S RIBOSOMAL PROTEIN L1, MITOCHONDRIAL"/>
    <property type="match status" value="1"/>
</dbReference>
<evidence type="ECO:0000256" key="3">
    <source>
        <dbReference type="ARBA" id="ARBA00022845"/>
    </source>
</evidence>